<organism evidence="1 2">
    <name type="scientific">Xaviernesmea oryzae</name>
    <dbReference type="NCBI Taxonomy" id="464029"/>
    <lineage>
        <taxon>Bacteria</taxon>
        <taxon>Pseudomonadati</taxon>
        <taxon>Pseudomonadota</taxon>
        <taxon>Alphaproteobacteria</taxon>
        <taxon>Hyphomicrobiales</taxon>
        <taxon>Rhizobiaceae</taxon>
        <taxon>Rhizobium/Agrobacterium group</taxon>
        <taxon>Xaviernesmea</taxon>
    </lineage>
</organism>
<dbReference type="Proteomes" id="UP000192903">
    <property type="component" value="Unassembled WGS sequence"/>
</dbReference>
<name>A0A1X7E1S0_9HYPH</name>
<accession>A0A1X7E1S0</accession>
<keyword evidence="2" id="KW-1185">Reference proteome</keyword>
<evidence type="ECO:0000313" key="1">
    <source>
        <dbReference type="EMBL" id="SMF25502.1"/>
    </source>
</evidence>
<dbReference type="EMBL" id="FXAF01000005">
    <property type="protein sequence ID" value="SMF25502.1"/>
    <property type="molecule type" value="Genomic_DNA"/>
</dbReference>
<protein>
    <submittedName>
        <fullName evidence="1">Uncharacterized protein</fullName>
    </submittedName>
</protein>
<sequence>MTVLEKDSQAPFAEDTSRLWLQERVPLDYTSTTRDQKMYRAS</sequence>
<reference evidence="2" key="1">
    <citation type="submission" date="2017-04" db="EMBL/GenBank/DDBJ databases">
        <authorList>
            <person name="Varghese N."/>
            <person name="Submissions S."/>
        </authorList>
    </citation>
    <scope>NUCLEOTIDE SEQUENCE [LARGE SCALE GENOMIC DNA]</scope>
    <source>
        <strain evidence="2">B4P</strain>
    </source>
</reference>
<proteinExistence type="predicted"/>
<evidence type="ECO:0000313" key="2">
    <source>
        <dbReference type="Proteomes" id="UP000192903"/>
    </source>
</evidence>
<gene>
    <name evidence="1" type="ORF">SAMN02982989_3299</name>
</gene>
<dbReference type="AlphaFoldDB" id="A0A1X7E1S0"/>
<dbReference type="STRING" id="464029.SAMN02982989_3299"/>